<evidence type="ECO:0000313" key="1">
    <source>
        <dbReference type="EMBL" id="KAE9607755.1"/>
    </source>
</evidence>
<sequence length="65" mass="7701">MKKILFQLLHANPFAGLDHEDPNVHLVKFYELCRIEGKSKEEDETIFMRLFSFSFIGKGKEWLLD</sequence>
<dbReference type="Proteomes" id="UP000447434">
    <property type="component" value="Chromosome 9"/>
</dbReference>
<reference evidence="2" key="1">
    <citation type="journal article" date="2020" name="Nat. Commun.">
        <title>Genome sequence of the cluster root forming white lupin.</title>
        <authorList>
            <person name="Hufnagel B."/>
            <person name="Marques A."/>
            <person name="Soriano A."/>
            <person name="Marques L."/>
            <person name="Divol F."/>
            <person name="Doumas P."/>
            <person name="Sallet E."/>
            <person name="Mancinotti D."/>
            <person name="Carrere S."/>
            <person name="Marande W."/>
            <person name="Arribat S."/>
            <person name="Keller J."/>
            <person name="Huneau C."/>
            <person name="Blein T."/>
            <person name="Aime D."/>
            <person name="Laguerre M."/>
            <person name="Taylor J."/>
            <person name="Schubert V."/>
            <person name="Nelson M."/>
            <person name="Geu-Flores F."/>
            <person name="Crespi M."/>
            <person name="Gallardo-Guerrero K."/>
            <person name="Delaux P.-M."/>
            <person name="Salse J."/>
            <person name="Berges H."/>
            <person name="Guyot R."/>
            <person name="Gouzy J."/>
            <person name="Peret B."/>
        </authorList>
    </citation>
    <scope>NUCLEOTIDE SEQUENCE [LARGE SCALE GENOMIC DNA]</scope>
    <source>
        <strain evidence="2">cv. Amiga</strain>
    </source>
</reference>
<evidence type="ECO:0000313" key="2">
    <source>
        <dbReference type="Proteomes" id="UP000447434"/>
    </source>
</evidence>
<dbReference type="AlphaFoldDB" id="A0A6A4Q106"/>
<keyword evidence="2" id="KW-1185">Reference proteome</keyword>
<name>A0A6A4Q106_LUPAL</name>
<dbReference type="EMBL" id="WOCE01000009">
    <property type="protein sequence ID" value="KAE9607755.1"/>
    <property type="molecule type" value="Genomic_DNA"/>
</dbReference>
<protein>
    <submittedName>
        <fullName evidence="1">Uncharacterized protein</fullName>
    </submittedName>
</protein>
<comment type="caution">
    <text evidence="1">The sequence shown here is derived from an EMBL/GenBank/DDBJ whole genome shotgun (WGS) entry which is preliminary data.</text>
</comment>
<organism evidence="1 2">
    <name type="scientific">Lupinus albus</name>
    <name type="common">White lupine</name>
    <name type="synonym">Lupinus termis</name>
    <dbReference type="NCBI Taxonomy" id="3870"/>
    <lineage>
        <taxon>Eukaryota</taxon>
        <taxon>Viridiplantae</taxon>
        <taxon>Streptophyta</taxon>
        <taxon>Embryophyta</taxon>
        <taxon>Tracheophyta</taxon>
        <taxon>Spermatophyta</taxon>
        <taxon>Magnoliopsida</taxon>
        <taxon>eudicotyledons</taxon>
        <taxon>Gunneridae</taxon>
        <taxon>Pentapetalae</taxon>
        <taxon>rosids</taxon>
        <taxon>fabids</taxon>
        <taxon>Fabales</taxon>
        <taxon>Fabaceae</taxon>
        <taxon>Papilionoideae</taxon>
        <taxon>50 kb inversion clade</taxon>
        <taxon>genistoids sensu lato</taxon>
        <taxon>core genistoids</taxon>
        <taxon>Genisteae</taxon>
        <taxon>Lupinus</taxon>
    </lineage>
</organism>
<proteinExistence type="predicted"/>
<gene>
    <name evidence="1" type="ORF">Lalb_Chr09g0333521</name>
</gene>
<dbReference type="OrthoDB" id="1430821at2759"/>
<accession>A0A6A4Q106</accession>